<accession>A0ACD5ZU95</accession>
<evidence type="ECO:0000313" key="2">
    <source>
        <dbReference type="Proteomes" id="UP001732700"/>
    </source>
</evidence>
<reference evidence="1" key="1">
    <citation type="submission" date="2021-05" db="EMBL/GenBank/DDBJ databases">
        <authorList>
            <person name="Scholz U."/>
            <person name="Mascher M."/>
            <person name="Fiebig A."/>
        </authorList>
    </citation>
    <scope>NUCLEOTIDE SEQUENCE [LARGE SCALE GENOMIC DNA]</scope>
</reference>
<proteinExistence type="predicted"/>
<protein>
    <submittedName>
        <fullName evidence="1">Uncharacterized protein</fullName>
    </submittedName>
</protein>
<organism evidence="1 2">
    <name type="scientific">Avena sativa</name>
    <name type="common">Oat</name>
    <dbReference type="NCBI Taxonomy" id="4498"/>
    <lineage>
        <taxon>Eukaryota</taxon>
        <taxon>Viridiplantae</taxon>
        <taxon>Streptophyta</taxon>
        <taxon>Embryophyta</taxon>
        <taxon>Tracheophyta</taxon>
        <taxon>Spermatophyta</taxon>
        <taxon>Magnoliopsida</taxon>
        <taxon>Liliopsida</taxon>
        <taxon>Poales</taxon>
        <taxon>Poaceae</taxon>
        <taxon>BOP clade</taxon>
        <taxon>Pooideae</taxon>
        <taxon>Poodae</taxon>
        <taxon>Poeae</taxon>
        <taxon>Poeae Chloroplast Group 1 (Aveneae type)</taxon>
        <taxon>Aveninae</taxon>
        <taxon>Avena</taxon>
    </lineage>
</organism>
<keyword evidence="2" id="KW-1185">Reference proteome</keyword>
<name>A0ACD5ZU95_AVESA</name>
<reference evidence="1" key="2">
    <citation type="submission" date="2025-09" db="UniProtKB">
        <authorList>
            <consortium name="EnsemblPlants"/>
        </authorList>
    </citation>
    <scope>IDENTIFICATION</scope>
</reference>
<dbReference type="EnsemblPlants" id="AVESA.00010b.r2.7AG1214830.1">
    <property type="protein sequence ID" value="AVESA.00010b.r2.7AG1214830.1.CDS"/>
    <property type="gene ID" value="AVESA.00010b.r2.7AG1214830"/>
</dbReference>
<evidence type="ECO:0000313" key="1">
    <source>
        <dbReference type="EnsemblPlants" id="AVESA.00010b.r2.7AG1214830.1.CDS"/>
    </source>
</evidence>
<dbReference type="Proteomes" id="UP001732700">
    <property type="component" value="Chromosome 7A"/>
</dbReference>
<sequence>MHGCIPMHALLQGPGEERTMAERSTLQPTVHEIRRSQRADGPAAILAIGTANPPNCVFQEEYPDLYFRVSKTQHLTELKQKFKAMCEMTTTEKRYFHHTEQVLNDHPDFLCRGKPSLDARLAIAAAAAPDLAASAAAKAIAKWGHPATDITHLVVSTNSGAHAPAIDLRLASLLGLSASVRRTMLHLNGCSAGAASIRLAKDMAENNRGARVLVVCVELTVVAFRGPQEAHTLIGQAGFGDGAGAVIVGAAAPDDERPLFEIVSASQTVVPGTDGVLTMHLSEAGLDGHIFTRELLPLAGKHIEQCLTDAFQPLGLGGMAGGGGAKWNGLFWVVHPGLRGILDHIDGALGLDPGKLAASRTVLREYGNMLGATIIFVLDEQRRRMLEEDEGETGAEWGVMMGFGPGFTIETMVLHATSCTPKIDKASSSLS</sequence>